<evidence type="ECO:0000313" key="4">
    <source>
        <dbReference type="Proteomes" id="UP001497382"/>
    </source>
</evidence>
<dbReference type="EMBL" id="CAXIEN010000899">
    <property type="protein sequence ID" value="CAL1301866.1"/>
    <property type="molecule type" value="Genomic_DNA"/>
</dbReference>
<gene>
    <name evidence="1" type="ORF">LARSCL_LOCUS22747</name>
    <name evidence="2" type="ORF">LARSCL_LOCUS22773</name>
    <name evidence="3" type="ORF">LARSCL_LOCUS22774</name>
</gene>
<comment type="caution">
    <text evidence="3">The sequence shown here is derived from an EMBL/GenBank/DDBJ whole genome shotgun (WGS) entry which is preliminary data.</text>
</comment>
<keyword evidence="4" id="KW-1185">Reference proteome</keyword>
<proteinExistence type="predicted"/>
<dbReference type="Proteomes" id="UP001497382">
    <property type="component" value="Unassembled WGS sequence"/>
</dbReference>
<sequence>MKNPILVVSALKNLLTKVI</sequence>
<accession>A0AAV2C0A6</accession>
<name>A0AAV2C0A6_9ARAC</name>
<dbReference type="AlphaFoldDB" id="A0AAV2C0A6"/>
<evidence type="ECO:0000313" key="2">
    <source>
        <dbReference type="EMBL" id="CAL1301910.1"/>
    </source>
</evidence>
<dbReference type="EMBL" id="CAXIEN010000947">
    <property type="protein sequence ID" value="CAL1301910.1"/>
    <property type="molecule type" value="Genomic_DNA"/>
</dbReference>
<evidence type="ECO:0000313" key="1">
    <source>
        <dbReference type="EMBL" id="CAL1301866.1"/>
    </source>
</evidence>
<protein>
    <submittedName>
        <fullName evidence="3">Uncharacterized protein</fullName>
    </submittedName>
</protein>
<organism evidence="3 4">
    <name type="scientific">Larinioides sclopetarius</name>
    <dbReference type="NCBI Taxonomy" id="280406"/>
    <lineage>
        <taxon>Eukaryota</taxon>
        <taxon>Metazoa</taxon>
        <taxon>Ecdysozoa</taxon>
        <taxon>Arthropoda</taxon>
        <taxon>Chelicerata</taxon>
        <taxon>Arachnida</taxon>
        <taxon>Araneae</taxon>
        <taxon>Araneomorphae</taxon>
        <taxon>Entelegynae</taxon>
        <taxon>Araneoidea</taxon>
        <taxon>Araneidae</taxon>
        <taxon>Larinioides</taxon>
    </lineage>
</organism>
<reference evidence="3 4" key="1">
    <citation type="submission" date="2024-04" db="EMBL/GenBank/DDBJ databases">
        <authorList>
            <person name="Rising A."/>
            <person name="Reimegard J."/>
            <person name="Sonavane S."/>
            <person name="Akerstrom W."/>
            <person name="Nylinder S."/>
            <person name="Hedman E."/>
            <person name="Kallberg Y."/>
        </authorList>
    </citation>
    <scope>NUCLEOTIDE SEQUENCE [LARGE SCALE GENOMIC DNA]</scope>
</reference>
<evidence type="ECO:0000313" key="3">
    <source>
        <dbReference type="EMBL" id="CAL1301916.1"/>
    </source>
</evidence>
<dbReference type="EMBL" id="CAXIEN010000951">
    <property type="protein sequence ID" value="CAL1301916.1"/>
    <property type="molecule type" value="Genomic_DNA"/>
</dbReference>